<evidence type="ECO:0000313" key="2">
    <source>
        <dbReference type="Proteomes" id="UP000436468"/>
    </source>
</evidence>
<sequence>MLFQLPRQDGTFEIPDAWWEFADMASHQRIGEYYPYQGLLRGETYIDRSHVELVPLLDIEPLRRDPGTPLFRKYKLVPVLMGLRSPHGFLPPCELQRTAGSRFKYALHNGCHRFYASIAVGYSELPVLIDR</sequence>
<dbReference type="Proteomes" id="UP000436468">
    <property type="component" value="Unassembled WGS sequence"/>
</dbReference>
<dbReference type="RefSeq" id="WP_157347780.1">
    <property type="nucleotide sequence ID" value="NZ_WQNF01000030.1"/>
</dbReference>
<proteinExistence type="predicted"/>
<evidence type="ECO:0000313" key="1">
    <source>
        <dbReference type="EMBL" id="MVT69459.1"/>
    </source>
</evidence>
<dbReference type="SUPFAM" id="SSF110849">
    <property type="entry name" value="ParB/Sulfiredoxin"/>
    <property type="match status" value="1"/>
</dbReference>
<keyword evidence="2" id="KW-1185">Reference proteome</keyword>
<protein>
    <submittedName>
        <fullName evidence="1">Uncharacterized protein</fullName>
    </submittedName>
</protein>
<reference evidence="1 2" key="1">
    <citation type="submission" date="2019-12" db="EMBL/GenBank/DDBJ databases">
        <title>Draft genome sequences Bradyrhizobium cajani AMBPC1010, Bradyrhizobium pachyrhizi AMBPC1040 and Bradyrhizobium yuanmingense ALSPC3051, three plant growth promoting strains isolated from nodules of Cajanus cajan L. in Dominican Republic.</title>
        <authorList>
            <person name="Flores-Felix J.D."/>
            <person name="Araujo J."/>
            <person name="Diaz-Alcantara C."/>
            <person name="Gonzalez-Andres F."/>
            <person name="Velazquez E."/>
        </authorList>
    </citation>
    <scope>NUCLEOTIDE SEQUENCE [LARGE SCALE GENOMIC DNA]</scope>
    <source>
        <strain evidence="1 2">1040</strain>
    </source>
</reference>
<dbReference type="AlphaFoldDB" id="A0A844SZB3"/>
<gene>
    <name evidence="1" type="ORF">GPL21_30660</name>
</gene>
<name>A0A844SZB3_9BRAD</name>
<organism evidence="1 2">
    <name type="scientific">Bradyrhizobium pachyrhizi</name>
    <dbReference type="NCBI Taxonomy" id="280333"/>
    <lineage>
        <taxon>Bacteria</taxon>
        <taxon>Pseudomonadati</taxon>
        <taxon>Pseudomonadota</taxon>
        <taxon>Alphaproteobacteria</taxon>
        <taxon>Hyphomicrobiales</taxon>
        <taxon>Nitrobacteraceae</taxon>
        <taxon>Bradyrhizobium</taxon>
    </lineage>
</organism>
<dbReference type="EMBL" id="WQNF01000030">
    <property type="protein sequence ID" value="MVT69459.1"/>
    <property type="molecule type" value="Genomic_DNA"/>
</dbReference>
<accession>A0A844SZB3</accession>
<dbReference type="InterPro" id="IPR036086">
    <property type="entry name" value="ParB/Sulfiredoxin_sf"/>
</dbReference>
<comment type="caution">
    <text evidence="1">The sequence shown here is derived from an EMBL/GenBank/DDBJ whole genome shotgun (WGS) entry which is preliminary data.</text>
</comment>